<dbReference type="PANTHER" id="PTHR33202:SF7">
    <property type="entry name" value="FERRIC UPTAKE REGULATION PROTEIN"/>
    <property type="match status" value="1"/>
</dbReference>
<feature type="binding site" evidence="7">
    <location>
        <position position="135"/>
    </location>
    <ligand>
        <name>Zn(2+)</name>
        <dbReference type="ChEBI" id="CHEBI:29105"/>
    </ligand>
</feature>
<dbReference type="Proteomes" id="UP000004509">
    <property type="component" value="Unassembled WGS sequence"/>
</dbReference>
<dbReference type="GO" id="GO:0045892">
    <property type="term" value="P:negative regulation of DNA-templated transcription"/>
    <property type="evidence" value="ECO:0007669"/>
    <property type="project" value="TreeGrafter"/>
</dbReference>
<protein>
    <submittedName>
        <fullName evidence="9">Transcriptional regulator, Fur family</fullName>
    </submittedName>
</protein>
<evidence type="ECO:0000256" key="1">
    <source>
        <dbReference type="ARBA" id="ARBA00007957"/>
    </source>
</evidence>
<dbReference type="RefSeq" id="WP_006188675.1">
    <property type="nucleotide sequence ID" value="NZ_ACYH01000032.1"/>
</dbReference>
<dbReference type="GO" id="GO:0008270">
    <property type="term" value="F:zinc ion binding"/>
    <property type="evidence" value="ECO:0007669"/>
    <property type="project" value="TreeGrafter"/>
</dbReference>
<feature type="binding site" evidence="7">
    <location>
        <position position="132"/>
    </location>
    <ligand>
        <name>Zn(2+)</name>
        <dbReference type="ChEBI" id="CHEBI:29105"/>
    </ligand>
</feature>
<keyword evidence="4" id="KW-0805">Transcription regulation</keyword>
<feature type="binding site" evidence="7">
    <location>
        <position position="95"/>
    </location>
    <ligand>
        <name>Zn(2+)</name>
        <dbReference type="ChEBI" id="CHEBI:29105"/>
    </ligand>
</feature>
<dbReference type="InterPro" id="IPR043135">
    <property type="entry name" value="Fur_C"/>
</dbReference>
<dbReference type="SUPFAM" id="SSF46785">
    <property type="entry name" value="Winged helix' DNA-binding domain"/>
    <property type="match status" value="1"/>
</dbReference>
<keyword evidence="8" id="KW-0408">Iron</keyword>
<keyword evidence="5" id="KW-0238">DNA-binding</keyword>
<keyword evidence="3 7" id="KW-0862">Zinc</keyword>
<dbReference type="EMBL" id="ACYH01000032">
    <property type="protein sequence ID" value="EEV20502.1"/>
    <property type="molecule type" value="Genomic_DNA"/>
</dbReference>
<dbReference type="Pfam" id="PF01475">
    <property type="entry name" value="FUR"/>
    <property type="match status" value="1"/>
</dbReference>
<comment type="similarity">
    <text evidence="1">Belongs to the Fur family.</text>
</comment>
<proteinExistence type="inferred from homology"/>
<sequence length="159" mass="17520">MENPLVTKKLRKTKARNLIIGILSQDKDRAFSVEELHEACGADLQIDLSTVYRTMHTLAESGFVTKSIHPDGKAYFQLASRQGTEHHHRIVCSRCKASADIAVCPLHDLEDQILSETGFTMTSHSIELTGLCPACKAEEEAEAQAFLQGTPQIKSKGNL</sequence>
<dbReference type="InterPro" id="IPR002481">
    <property type="entry name" value="FUR"/>
</dbReference>
<keyword evidence="6" id="KW-0804">Transcription</keyword>
<evidence type="ECO:0000256" key="4">
    <source>
        <dbReference type="ARBA" id="ARBA00023015"/>
    </source>
</evidence>
<comment type="caution">
    <text evidence="9">The sequence shown here is derived from an EMBL/GenBank/DDBJ whole genome shotgun (WGS) entry which is preliminary data.</text>
</comment>
<reference evidence="9 10" key="1">
    <citation type="submission" date="2009-07" db="EMBL/GenBank/DDBJ databases">
        <authorList>
            <person name="Madupu R."/>
            <person name="Sebastian Y."/>
            <person name="Durkin A.S."/>
            <person name="Torralba M."/>
            <person name="Methe B."/>
            <person name="Sutton G.G."/>
            <person name="Strausberg R.L."/>
            <person name="Nelson K.E."/>
        </authorList>
    </citation>
    <scope>NUCLEOTIDE SEQUENCE [LARGE SCALE GENOMIC DNA]</scope>
    <source>
        <strain evidence="9 10">ATCC 35580</strain>
    </source>
</reference>
<dbReference type="PANTHER" id="PTHR33202">
    <property type="entry name" value="ZINC UPTAKE REGULATION PROTEIN"/>
    <property type="match status" value="1"/>
</dbReference>
<dbReference type="InterPro" id="IPR036390">
    <property type="entry name" value="WH_DNA-bd_sf"/>
</dbReference>
<comment type="cofactor">
    <cofactor evidence="7">
        <name>Zn(2+)</name>
        <dbReference type="ChEBI" id="CHEBI:29105"/>
    </cofactor>
    <text evidence="7">Binds 1 zinc ion per subunit.</text>
</comment>
<gene>
    <name evidence="9" type="ORF">TREVI0001_0324</name>
</gene>
<evidence type="ECO:0000256" key="8">
    <source>
        <dbReference type="PIRSR" id="PIRSR602481-2"/>
    </source>
</evidence>
<name>C8PQ20_9SPIR</name>
<evidence type="ECO:0000256" key="7">
    <source>
        <dbReference type="PIRSR" id="PIRSR602481-1"/>
    </source>
</evidence>
<evidence type="ECO:0000256" key="2">
    <source>
        <dbReference type="ARBA" id="ARBA00022491"/>
    </source>
</evidence>
<evidence type="ECO:0000313" key="10">
    <source>
        <dbReference type="Proteomes" id="UP000004509"/>
    </source>
</evidence>
<evidence type="ECO:0000256" key="3">
    <source>
        <dbReference type="ARBA" id="ARBA00022833"/>
    </source>
</evidence>
<evidence type="ECO:0000256" key="5">
    <source>
        <dbReference type="ARBA" id="ARBA00023125"/>
    </source>
</evidence>
<dbReference type="InterPro" id="IPR036388">
    <property type="entry name" value="WH-like_DNA-bd_sf"/>
</dbReference>
<evidence type="ECO:0000256" key="6">
    <source>
        <dbReference type="ARBA" id="ARBA00023163"/>
    </source>
</evidence>
<evidence type="ECO:0000313" key="9">
    <source>
        <dbReference type="EMBL" id="EEV20502.1"/>
    </source>
</evidence>
<feature type="binding site" evidence="8">
    <location>
        <position position="86"/>
    </location>
    <ligand>
        <name>Fe cation</name>
        <dbReference type="ChEBI" id="CHEBI:24875"/>
    </ligand>
</feature>
<dbReference type="OrthoDB" id="8659436at2"/>
<dbReference type="GO" id="GO:0000976">
    <property type="term" value="F:transcription cis-regulatory region binding"/>
    <property type="evidence" value="ECO:0007669"/>
    <property type="project" value="TreeGrafter"/>
</dbReference>
<accession>C8PQ20</accession>
<dbReference type="eggNOG" id="COG0735">
    <property type="taxonomic scope" value="Bacteria"/>
</dbReference>
<dbReference type="Gene3D" id="1.10.10.10">
    <property type="entry name" value="Winged helix-like DNA-binding domain superfamily/Winged helix DNA-binding domain"/>
    <property type="match status" value="1"/>
</dbReference>
<dbReference type="STRING" id="596324.TREVI0001_0324"/>
<keyword evidence="7" id="KW-0479">Metal-binding</keyword>
<dbReference type="AlphaFoldDB" id="C8PQ20"/>
<feature type="binding site" evidence="8">
    <location>
        <position position="124"/>
    </location>
    <ligand>
        <name>Fe cation</name>
        <dbReference type="ChEBI" id="CHEBI:24875"/>
    </ligand>
</feature>
<dbReference type="GO" id="GO:1900376">
    <property type="term" value="P:regulation of secondary metabolite biosynthetic process"/>
    <property type="evidence" value="ECO:0007669"/>
    <property type="project" value="TreeGrafter"/>
</dbReference>
<feature type="binding site" evidence="7">
    <location>
        <position position="92"/>
    </location>
    <ligand>
        <name>Zn(2+)</name>
        <dbReference type="ChEBI" id="CHEBI:29105"/>
    </ligand>
</feature>
<dbReference type="GO" id="GO:0003700">
    <property type="term" value="F:DNA-binding transcription factor activity"/>
    <property type="evidence" value="ECO:0007669"/>
    <property type="project" value="InterPro"/>
</dbReference>
<organism evidence="9 10">
    <name type="scientific">Treponema vincentii ATCC 35580</name>
    <dbReference type="NCBI Taxonomy" id="596324"/>
    <lineage>
        <taxon>Bacteria</taxon>
        <taxon>Pseudomonadati</taxon>
        <taxon>Spirochaetota</taxon>
        <taxon>Spirochaetia</taxon>
        <taxon>Spirochaetales</taxon>
        <taxon>Treponemataceae</taxon>
        <taxon>Treponema</taxon>
    </lineage>
</organism>
<comment type="cofactor">
    <cofactor evidence="8">
        <name>Mn(2+)</name>
        <dbReference type="ChEBI" id="CHEBI:29035"/>
    </cofactor>
    <cofactor evidence="8">
        <name>Fe(2+)</name>
        <dbReference type="ChEBI" id="CHEBI:29033"/>
    </cofactor>
    <text evidence="8">Binds 1 Mn(2+) or Fe(2+) ion per subunit.</text>
</comment>
<dbReference type="Gene3D" id="3.30.1490.190">
    <property type="match status" value="1"/>
</dbReference>
<dbReference type="CDD" id="cd07153">
    <property type="entry name" value="Fur_like"/>
    <property type="match status" value="1"/>
</dbReference>
<keyword evidence="2" id="KW-0678">Repressor</keyword>